<feature type="compositionally biased region" description="Low complexity" evidence="14">
    <location>
        <begin position="617"/>
        <end position="629"/>
    </location>
</feature>
<gene>
    <name evidence="13" type="primary">yidC</name>
    <name evidence="17" type="ORF">SAMN05443547_2059</name>
</gene>
<reference evidence="18" key="1">
    <citation type="submission" date="2016-12" db="EMBL/GenBank/DDBJ databases">
        <authorList>
            <person name="Varghese N."/>
            <person name="Submissions S."/>
        </authorList>
    </citation>
    <scope>NUCLEOTIDE SEQUENCE [LARGE SCALE GENOMIC DNA]</scope>
    <source>
        <strain evidence="18">DSM 18830</strain>
    </source>
</reference>
<dbReference type="InterPro" id="IPR038221">
    <property type="entry name" value="YidC_periplasmic_sf"/>
</dbReference>
<feature type="transmembrane region" description="Helical" evidence="13">
    <location>
        <begin position="6"/>
        <end position="26"/>
    </location>
</feature>
<dbReference type="Proteomes" id="UP000184611">
    <property type="component" value="Unassembled WGS sequence"/>
</dbReference>
<feature type="transmembrane region" description="Helical" evidence="13">
    <location>
        <begin position="443"/>
        <end position="464"/>
    </location>
</feature>
<accession>A0A1M7ZXU1</accession>
<dbReference type="InterPro" id="IPR001708">
    <property type="entry name" value="YidC/ALB3/OXA1/COX18"/>
</dbReference>
<dbReference type="NCBIfam" id="TIGR03593">
    <property type="entry name" value="yidC_nterm"/>
    <property type="match status" value="1"/>
</dbReference>
<comment type="function">
    <text evidence="13">Required for the insertion and/or proper folding and/or complex formation of integral membrane proteins into the membrane. Involved in integration of membrane proteins that insert both dependently and independently of the Sec translocase complex, as well as at least some lipoproteins. Aids folding of multispanning membrane proteins.</text>
</comment>
<dbReference type="InterPro" id="IPR028053">
    <property type="entry name" value="Membr_insert_YidC_N"/>
</dbReference>
<evidence type="ECO:0000256" key="3">
    <source>
        <dbReference type="ARBA" id="ARBA00015325"/>
    </source>
</evidence>
<keyword evidence="4 13" id="KW-0813">Transport</keyword>
<dbReference type="Pfam" id="PF14849">
    <property type="entry name" value="YidC_periplas"/>
    <property type="match status" value="1"/>
</dbReference>
<proteinExistence type="inferred from homology"/>
<dbReference type="Pfam" id="PF02096">
    <property type="entry name" value="60KD_IMP"/>
    <property type="match status" value="1"/>
</dbReference>
<dbReference type="AlphaFoldDB" id="A0A1M7ZXU1"/>
<evidence type="ECO:0000256" key="1">
    <source>
        <dbReference type="ARBA" id="ARBA00004429"/>
    </source>
</evidence>
<keyword evidence="8 13" id="KW-1133">Transmembrane helix</keyword>
<name>A0A1M7ZXU1_9FLAO</name>
<evidence type="ECO:0000256" key="12">
    <source>
        <dbReference type="ARBA" id="ARBA00033342"/>
    </source>
</evidence>
<evidence type="ECO:0000256" key="10">
    <source>
        <dbReference type="ARBA" id="ARBA00023186"/>
    </source>
</evidence>
<keyword evidence="10 13" id="KW-0143">Chaperone</keyword>
<evidence type="ECO:0000256" key="14">
    <source>
        <dbReference type="SAM" id="MobiDB-lite"/>
    </source>
</evidence>
<feature type="transmembrane region" description="Helical" evidence="13">
    <location>
        <begin position="377"/>
        <end position="398"/>
    </location>
</feature>
<evidence type="ECO:0000259" key="15">
    <source>
        <dbReference type="Pfam" id="PF02096"/>
    </source>
</evidence>
<protein>
    <recommendedName>
        <fullName evidence="3 13">Membrane protein insertase YidC</fullName>
    </recommendedName>
    <alternativeName>
        <fullName evidence="12 13">Foldase YidC</fullName>
    </alternativeName>
    <alternativeName>
        <fullName evidence="11 13">Membrane integrase YidC</fullName>
    </alternativeName>
    <alternativeName>
        <fullName evidence="13">Membrane protein YidC</fullName>
    </alternativeName>
</protein>
<evidence type="ECO:0000256" key="13">
    <source>
        <dbReference type="HAMAP-Rule" id="MF_01810"/>
    </source>
</evidence>
<evidence type="ECO:0000259" key="16">
    <source>
        <dbReference type="Pfam" id="PF14849"/>
    </source>
</evidence>
<evidence type="ECO:0000313" key="18">
    <source>
        <dbReference type="Proteomes" id="UP000184611"/>
    </source>
</evidence>
<comment type="similarity">
    <text evidence="2 13">Belongs to the OXA1/ALB3/YidC family. Type 1 subfamily.</text>
</comment>
<dbReference type="EMBL" id="FRYK01000003">
    <property type="protein sequence ID" value="SHO73692.1"/>
    <property type="molecule type" value="Genomic_DNA"/>
</dbReference>
<sequence>MEEKKLDLNSIIGFVLISGILIWMLYSNAPTPEELKEKAKKEQVEKQAKEVKTITSTVAATPVADSTKNVAAQAQLGSFGYSATLPSATDAVTEIKNEVLSLKISNKGGYITEATVLGFDQFEKNSKKAVQIIKDNNASLDIALNTTDNRTLHTKDMYFEPKVTTEGKNQVLTMQLKAGPDQFLEYRYVLKPNEYMLDFAIRSQGLEKVVNTSKPLDLEWQLKSYRNEKSVSYENRYTELVFEYEDGKDDYLNAAKDSEDEANEVSYIAFKQHLFTSILLTDTKFKTAKFKSDNLVDDEKVDTVFTKNFTAQVPLEFKNGALNYNMNWYYGPAKYEILNGYERNLDEIMPLGWGIFGWINRYIFIPVFGLISSIGIGYGMAIILFTILVRIVMSPVTYKSYLSQAKMKVLRPEIAELNEKFKDNPMKKQQETMKLYSKAGVNPMAGCLPALMQLPVFYALFQFFPSMFDLRQKSFLWADDLSSFDAVIQLPFHIPFYGSHVSLFPILASIAIFFYMKMTTGDQAMSTPPQEGMPDMGKIMKIMIYISPVMMLFFFNNYASGLSLYYFVSNLITIGIMLVIKNYIVKEDKIHAQIQENKTKEKKESKFQRKMREMMEQAEAQKAAQQKKK</sequence>
<feature type="compositionally biased region" description="Basic and acidic residues" evidence="14">
    <location>
        <begin position="596"/>
        <end position="615"/>
    </location>
</feature>
<dbReference type="InterPro" id="IPR028055">
    <property type="entry name" value="YidC/Oxa/ALB_C"/>
</dbReference>
<keyword evidence="18" id="KW-1185">Reference proteome</keyword>
<evidence type="ECO:0000256" key="8">
    <source>
        <dbReference type="ARBA" id="ARBA00022989"/>
    </source>
</evidence>
<evidence type="ECO:0000256" key="9">
    <source>
        <dbReference type="ARBA" id="ARBA00023136"/>
    </source>
</evidence>
<dbReference type="InterPro" id="IPR047196">
    <property type="entry name" value="YidC_ALB_C"/>
</dbReference>
<dbReference type="Gene3D" id="2.70.98.90">
    <property type="match status" value="1"/>
</dbReference>
<dbReference type="RefSeq" id="WP_073584068.1">
    <property type="nucleotide sequence ID" value="NZ_CBCSEA010000011.1"/>
</dbReference>
<dbReference type="GO" id="GO:0032977">
    <property type="term" value="F:membrane insertase activity"/>
    <property type="evidence" value="ECO:0007669"/>
    <property type="project" value="InterPro"/>
</dbReference>
<feature type="domain" description="Membrane insertase YidC N-terminal" evidence="16">
    <location>
        <begin position="94"/>
        <end position="364"/>
    </location>
</feature>
<feature type="transmembrane region" description="Helical" evidence="13">
    <location>
        <begin position="542"/>
        <end position="559"/>
    </location>
</feature>
<feature type="region of interest" description="Disordered" evidence="14">
    <location>
        <begin position="596"/>
        <end position="629"/>
    </location>
</feature>
<feature type="domain" description="Membrane insertase YidC/Oxa/ALB C-terminal" evidence="15">
    <location>
        <begin position="378"/>
        <end position="581"/>
    </location>
</feature>
<feature type="transmembrane region" description="Helical" evidence="13">
    <location>
        <begin position="494"/>
        <end position="516"/>
    </location>
</feature>
<evidence type="ECO:0000313" key="17">
    <source>
        <dbReference type="EMBL" id="SHO73692.1"/>
    </source>
</evidence>
<dbReference type="GO" id="GO:0015031">
    <property type="term" value="P:protein transport"/>
    <property type="evidence" value="ECO:0007669"/>
    <property type="project" value="UniProtKB-KW"/>
</dbReference>
<evidence type="ECO:0000256" key="5">
    <source>
        <dbReference type="ARBA" id="ARBA00022475"/>
    </source>
</evidence>
<comment type="subcellular location">
    <subcellularLocation>
        <location evidence="1">Cell inner membrane</location>
        <topology evidence="1">Multi-pass membrane protein</topology>
    </subcellularLocation>
    <subcellularLocation>
        <location evidence="13">Cell membrane</location>
        <topology evidence="13">Multi-pass membrane protein</topology>
    </subcellularLocation>
</comment>
<dbReference type="CDD" id="cd19961">
    <property type="entry name" value="EcYidC-like_peri"/>
    <property type="match status" value="1"/>
</dbReference>
<dbReference type="NCBIfam" id="NF002356">
    <property type="entry name" value="PRK01318.2-3"/>
    <property type="match status" value="1"/>
</dbReference>
<evidence type="ECO:0000256" key="6">
    <source>
        <dbReference type="ARBA" id="ARBA00022692"/>
    </source>
</evidence>
<dbReference type="CDD" id="cd20070">
    <property type="entry name" value="5TM_YidC_Alb3"/>
    <property type="match status" value="1"/>
</dbReference>
<dbReference type="OrthoDB" id="9780552at2"/>
<dbReference type="GO" id="GO:0005886">
    <property type="term" value="C:plasma membrane"/>
    <property type="evidence" value="ECO:0007669"/>
    <property type="project" value="UniProtKB-SubCell"/>
</dbReference>
<evidence type="ECO:0000256" key="7">
    <source>
        <dbReference type="ARBA" id="ARBA00022927"/>
    </source>
</evidence>
<dbReference type="NCBIfam" id="TIGR03592">
    <property type="entry name" value="yidC_oxa1_cterm"/>
    <property type="match status" value="1"/>
</dbReference>
<dbReference type="PRINTS" id="PR00701">
    <property type="entry name" value="60KDINNERMP"/>
</dbReference>
<dbReference type="InterPro" id="IPR019998">
    <property type="entry name" value="Membr_insert_YidC"/>
</dbReference>
<dbReference type="NCBIfam" id="NF002359">
    <property type="entry name" value="PRK01318.2-6"/>
    <property type="match status" value="1"/>
</dbReference>
<dbReference type="PANTHER" id="PTHR12428:SF65">
    <property type="entry name" value="CYTOCHROME C OXIDASE ASSEMBLY PROTEIN COX18, MITOCHONDRIAL"/>
    <property type="match status" value="1"/>
</dbReference>
<dbReference type="GO" id="GO:0051205">
    <property type="term" value="P:protein insertion into membrane"/>
    <property type="evidence" value="ECO:0007669"/>
    <property type="project" value="TreeGrafter"/>
</dbReference>
<keyword evidence="9 13" id="KW-0472">Membrane</keyword>
<evidence type="ECO:0000256" key="4">
    <source>
        <dbReference type="ARBA" id="ARBA00022448"/>
    </source>
</evidence>
<keyword evidence="7 13" id="KW-0653">Protein transport</keyword>
<dbReference type="HAMAP" id="MF_01810">
    <property type="entry name" value="YidC_type1"/>
    <property type="match status" value="1"/>
</dbReference>
<evidence type="ECO:0000256" key="2">
    <source>
        <dbReference type="ARBA" id="ARBA00010527"/>
    </source>
</evidence>
<evidence type="ECO:0000256" key="11">
    <source>
        <dbReference type="ARBA" id="ARBA00033245"/>
    </source>
</evidence>
<dbReference type="STRING" id="416016.SAMN05443547_2059"/>
<dbReference type="PANTHER" id="PTHR12428">
    <property type="entry name" value="OXA1"/>
    <property type="match status" value="1"/>
</dbReference>
<organism evidence="17 18">
    <name type="scientific">Flavobacterium cucumis</name>
    <dbReference type="NCBI Taxonomy" id="416016"/>
    <lineage>
        <taxon>Bacteria</taxon>
        <taxon>Pseudomonadati</taxon>
        <taxon>Bacteroidota</taxon>
        <taxon>Flavobacteriia</taxon>
        <taxon>Flavobacteriales</taxon>
        <taxon>Flavobacteriaceae</taxon>
        <taxon>Flavobacterium</taxon>
    </lineage>
</organism>
<feature type="transmembrane region" description="Helical" evidence="13">
    <location>
        <begin position="565"/>
        <end position="584"/>
    </location>
</feature>
<keyword evidence="6 13" id="KW-0812">Transmembrane</keyword>
<keyword evidence="5 13" id="KW-1003">Cell membrane</keyword>
<comment type="subunit">
    <text evidence="13">Interacts with the Sec translocase complex via SecD. Specifically interacts with transmembrane segments of nascent integral membrane proteins during membrane integration.</text>
</comment>